<dbReference type="RefSeq" id="WP_142528947.1">
    <property type="nucleotide sequence ID" value="NZ_CBCSJO010000007.1"/>
</dbReference>
<dbReference type="InterPro" id="IPR006385">
    <property type="entry name" value="HAD_hydro_SerB1"/>
</dbReference>
<evidence type="ECO:0000313" key="1">
    <source>
        <dbReference type="EMBL" id="SMO79543.1"/>
    </source>
</evidence>
<dbReference type="GO" id="GO:0005737">
    <property type="term" value="C:cytoplasm"/>
    <property type="evidence" value="ECO:0007669"/>
    <property type="project" value="TreeGrafter"/>
</dbReference>
<dbReference type="GO" id="GO:0000287">
    <property type="term" value="F:magnesium ion binding"/>
    <property type="evidence" value="ECO:0007669"/>
    <property type="project" value="TreeGrafter"/>
</dbReference>
<keyword evidence="2" id="KW-1185">Reference proteome</keyword>
<proteinExistence type="predicted"/>
<dbReference type="PANTHER" id="PTHR43344">
    <property type="entry name" value="PHOSPHOSERINE PHOSPHATASE"/>
    <property type="match status" value="1"/>
</dbReference>
<dbReference type="AlphaFoldDB" id="A0A521E6H2"/>
<dbReference type="InterPro" id="IPR050582">
    <property type="entry name" value="HAD-like_SerB"/>
</dbReference>
<organism evidence="1 2">
    <name type="scientific">Pedobacter westerhofensis</name>
    <dbReference type="NCBI Taxonomy" id="425512"/>
    <lineage>
        <taxon>Bacteria</taxon>
        <taxon>Pseudomonadati</taxon>
        <taxon>Bacteroidota</taxon>
        <taxon>Sphingobacteriia</taxon>
        <taxon>Sphingobacteriales</taxon>
        <taxon>Sphingobacteriaceae</taxon>
        <taxon>Pedobacter</taxon>
    </lineage>
</organism>
<dbReference type="Proteomes" id="UP000320300">
    <property type="component" value="Unassembled WGS sequence"/>
</dbReference>
<dbReference type="GO" id="GO:0036424">
    <property type="term" value="F:L-phosphoserine phosphatase activity"/>
    <property type="evidence" value="ECO:0007669"/>
    <property type="project" value="TreeGrafter"/>
</dbReference>
<gene>
    <name evidence="1" type="ORF">SAMN06265348_107113</name>
</gene>
<evidence type="ECO:0000313" key="2">
    <source>
        <dbReference type="Proteomes" id="UP000320300"/>
    </source>
</evidence>
<dbReference type="InterPro" id="IPR023214">
    <property type="entry name" value="HAD_sf"/>
</dbReference>
<accession>A0A521E6H2</accession>
<dbReference type="NCBIfam" id="TIGR01490">
    <property type="entry name" value="HAD-SF-IB-hyp1"/>
    <property type="match status" value="1"/>
</dbReference>
<dbReference type="Gene3D" id="1.20.1440.100">
    <property type="entry name" value="SG protein - dephosphorylation function"/>
    <property type="match status" value="1"/>
</dbReference>
<protein>
    <submittedName>
        <fullName evidence="1">HAD-superfamily subfamily IB hydrolase, TIGR01490</fullName>
    </submittedName>
</protein>
<dbReference type="PANTHER" id="PTHR43344:SF14">
    <property type="entry name" value="HAD-IB FAMILY HYDROLASE"/>
    <property type="match status" value="1"/>
</dbReference>
<name>A0A521E6H2_9SPHI</name>
<dbReference type="GO" id="GO:0006564">
    <property type="term" value="P:L-serine biosynthetic process"/>
    <property type="evidence" value="ECO:0007669"/>
    <property type="project" value="TreeGrafter"/>
</dbReference>
<sequence length="204" mass="23510">MAAEIKENEKMVIAAFDFDGTIIKRDSLPLFILFAASFQQLLLGSIRMSPFLLLLKLKLIPNARAKERLLGIFFAGLHLNEFNLLSERFISRIEKMVNPLALEKIKWHQQMQHEVVIISASAENWIRPWAKKNGIDIVLATRLQVTDDLVTGKLLSENCLGIEKVNRLLDKYPRREDYILYAYGDSNGDKELLELADHAFYRCF</sequence>
<dbReference type="EMBL" id="FXTN01000007">
    <property type="protein sequence ID" value="SMO79543.1"/>
    <property type="molecule type" value="Genomic_DNA"/>
</dbReference>
<dbReference type="InterPro" id="IPR036412">
    <property type="entry name" value="HAD-like_sf"/>
</dbReference>
<dbReference type="Gene3D" id="3.40.50.1000">
    <property type="entry name" value="HAD superfamily/HAD-like"/>
    <property type="match status" value="1"/>
</dbReference>
<dbReference type="OrthoDB" id="9794212at2"/>
<dbReference type="NCBIfam" id="TIGR01488">
    <property type="entry name" value="HAD-SF-IB"/>
    <property type="match status" value="1"/>
</dbReference>
<reference evidence="1 2" key="1">
    <citation type="submission" date="2017-05" db="EMBL/GenBank/DDBJ databases">
        <authorList>
            <person name="Varghese N."/>
            <person name="Submissions S."/>
        </authorList>
    </citation>
    <scope>NUCLEOTIDE SEQUENCE [LARGE SCALE GENOMIC DNA]</scope>
    <source>
        <strain evidence="1 2">DSM 19036</strain>
    </source>
</reference>
<keyword evidence="1" id="KW-0378">Hydrolase</keyword>
<dbReference type="SUPFAM" id="SSF56784">
    <property type="entry name" value="HAD-like"/>
    <property type="match status" value="1"/>
</dbReference>
<dbReference type="Pfam" id="PF12710">
    <property type="entry name" value="HAD"/>
    <property type="match status" value="1"/>
</dbReference>